<proteinExistence type="predicted"/>
<comment type="caution">
    <text evidence="1">The sequence shown here is derived from an EMBL/GenBank/DDBJ whole genome shotgun (WGS) entry which is preliminary data.</text>
</comment>
<accession>A0ACB9Z3N4</accession>
<sequence>MAGTQNRERRSVSRQFHSKSRNSCMTCRRRRVRCNLQSPICGNCHRRNESCSFTQQGAQKLNRALASNTQADDQVGNTKDGISPTSHMLLGQANFGLNLRFLYDKDSLYGTHQTAKDLNRNPIIWAMEKTFFLSWLSTLEKTTFALEFSYQASTFQYVRKTITALLTLHQWYQNSSCSSLYAAAHQHHIEASILFRKSQAEVNKANWMATLMFGIGVIIFQFATVLKASGEADDYLEMLPIMRSSFSLATEIGRFLEVSPIMYLTGQYLRRLNLHLDEFTWNAVCCLDSLDYPDYTTDETKSACLQSIATLKEWVVNVHGHPGNWRQFIEWPATVPEEYLSALSSRHPVALVVFVYWCSVMHRSPKRWFMVGWANRAADAAMRYLGEEWDPVLEFPRTSLASEPKSVKASALDSDHLANLNIFPLVHVG</sequence>
<reference evidence="1 2" key="1">
    <citation type="journal article" date="2022" name="New Phytol.">
        <title>Ecological generalism drives hyperdiversity of secondary metabolite gene clusters in xylarialean endophytes.</title>
        <authorList>
            <person name="Franco M.E.E."/>
            <person name="Wisecaver J.H."/>
            <person name="Arnold A.E."/>
            <person name="Ju Y.M."/>
            <person name="Slot J.C."/>
            <person name="Ahrendt S."/>
            <person name="Moore L.P."/>
            <person name="Eastman K.E."/>
            <person name="Scott K."/>
            <person name="Konkel Z."/>
            <person name="Mondo S.J."/>
            <person name="Kuo A."/>
            <person name="Hayes R.D."/>
            <person name="Haridas S."/>
            <person name="Andreopoulos B."/>
            <person name="Riley R."/>
            <person name="LaButti K."/>
            <person name="Pangilinan J."/>
            <person name="Lipzen A."/>
            <person name="Amirebrahimi M."/>
            <person name="Yan J."/>
            <person name="Adam C."/>
            <person name="Keymanesh K."/>
            <person name="Ng V."/>
            <person name="Louie K."/>
            <person name="Northen T."/>
            <person name="Drula E."/>
            <person name="Henrissat B."/>
            <person name="Hsieh H.M."/>
            <person name="Youens-Clark K."/>
            <person name="Lutzoni F."/>
            <person name="Miadlikowska J."/>
            <person name="Eastwood D.C."/>
            <person name="Hamelin R.C."/>
            <person name="Grigoriev I.V."/>
            <person name="U'Ren J.M."/>
        </authorList>
    </citation>
    <scope>NUCLEOTIDE SEQUENCE [LARGE SCALE GENOMIC DNA]</scope>
    <source>
        <strain evidence="1 2">CBS 119005</strain>
    </source>
</reference>
<dbReference type="EMBL" id="MU393464">
    <property type="protein sequence ID" value="KAI4865976.1"/>
    <property type="molecule type" value="Genomic_DNA"/>
</dbReference>
<name>A0ACB9Z3N4_9PEZI</name>
<evidence type="ECO:0000313" key="1">
    <source>
        <dbReference type="EMBL" id="KAI4865976.1"/>
    </source>
</evidence>
<dbReference type="Proteomes" id="UP001497700">
    <property type="component" value="Unassembled WGS sequence"/>
</dbReference>
<keyword evidence="2" id="KW-1185">Reference proteome</keyword>
<gene>
    <name evidence="1" type="ORF">F4820DRAFT_271707</name>
</gene>
<organism evidence="1 2">
    <name type="scientific">Hypoxylon rubiginosum</name>
    <dbReference type="NCBI Taxonomy" id="110542"/>
    <lineage>
        <taxon>Eukaryota</taxon>
        <taxon>Fungi</taxon>
        <taxon>Dikarya</taxon>
        <taxon>Ascomycota</taxon>
        <taxon>Pezizomycotina</taxon>
        <taxon>Sordariomycetes</taxon>
        <taxon>Xylariomycetidae</taxon>
        <taxon>Xylariales</taxon>
        <taxon>Hypoxylaceae</taxon>
        <taxon>Hypoxylon</taxon>
    </lineage>
</organism>
<protein>
    <submittedName>
        <fullName evidence="1">Uncharacterized protein</fullName>
    </submittedName>
</protein>
<evidence type="ECO:0000313" key="2">
    <source>
        <dbReference type="Proteomes" id="UP001497700"/>
    </source>
</evidence>